<dbReference type="AlphaFoldDB" id="O59467"/>
<dbReference type="KEGG" id="pho:PH1803"/>
<dbReference type="STRING" id="70601.gene:9378805"/>
<gene>
    <name evidence="3" type="ordered locus">PH1803</name>
</gene>
<evidence type="ECO:0000313" key="3">
    <source>
        <dbReference type="EMBL" id="BAA30922.1"/>
    </source>
</evidence>
<dbReference type="PIR" id="C71191">
    <property type="entry name" value="C71191"/>
</dbReference>
<reference evidence="3 4" key="1">
    <citation type="journal article" date="1998" name="DNA Res.">
        <title>Complete sequence and gene organization of the genome of a hyper-thermophilic archaebacterium, Pyrococcus horikoshii OT3.</title>
        <authorList>
            <person name="Kawarabayasi Y."/>
            <person name="Sawada M."/>
            <person name="Horikawa H."/>
            <person name="Haikawa Y."/>
            <person name="Hino Y."/>
            <person name="Yamamoto S."/>
            <person name="Sekine M."/>
            <person name="Baba S."/>
            <person name="Kosugi H."/>
            <person name="Hosoyama A."/>
            <person name="Nagai Y."/>
            <person name="Sakai M."/>
            <person name="Ogura K."/>
            <person name="Otuka R."/>
            <person name="Nakazawa H."/>
            <person name="Takamiya M."/>
            <person name="Ohfuku Y."/>
            <person name="Funahashi T."/>
            <person name="Tanaka T."/>
            <person name="Kudoh Y."/>
            <person name="Yamazaki J."/>
            <person name="Kushida N."/>
            <person name="Oguchi A."/>
            <person name="Aoki K."/>
            <person name="Nakamura Y."/>
            <person name="Robb T.F."/>
            <person name="Horikoshi K."/>
            <person name="Masuchi Y."/>
            <person name="Shizuya H."/>
            <person name="Kikuchi H."/>
        </authorList>
    </citation>
    <scope>NUCLEOTIDE SEQUENCE [LARGE SCALE GENOMIC DNA]</scope>
    <source>
        <strain evidence="4">ATCC 700860 / DSM 12428 / JCM 9974 / NBRC 100139 / OT-3</strain>
    </source>
</reference>
<feature type="transmembrane region" description="Helical" evidence="1">
    <location>
        <begin position="55"/>
        <end position="75"/>
    </location>
</feature>
<sequence length="189" mass="21370">MTIILAFLSFTPALVSHDLKEWVFLLLVFYVLTPILILKALKIPLQSVGIRKPKSFKSTLILLGAAVVLSFIGLLSPEMKSYYPRYPYHGPLDFILYEALFGIVMLSHELMFRGFMLFPLAKRSNIIAIVAQDIPYTILHVGKPFVEIPYAFIAGIVFAIIDLKEESVIPSFLVHWIGSAFFDFLCIIT</sequence>
<accession>O59467</accession>
<feature type="domain" description="CAAX prenyl protease 2/Lysostaphin resistance protein A-like" evidence="2">
    <location>
        <begin position="99"/>
        <end position="177"/>
    </location>
</feature>
<dbReference type="InterPro" id="IPR016765">
    <property type="entry name" value="M_metal-dep_Prtase_arc_prd"/>
</dbReference>
<keyword evidence="1" id="KW-0472">Membrane</keyword>
<feature type="transmembrane region" description="Helical" evidence="1">
    <location>
        <begin position="95"/>
        <end position="120"/>
    </location>
</feature>
<dbReference type="NCBIfam" id="NF040590">
    <property type="entry name" value="Pyro_CPBP_1"/>
    <property type="match status" value="1"/>
</dbReference>
<dbReference type="GO" id="GO:0080120">
    <property type="term" value="P:CAAX-box protein maturation"/>
    <property type="evidence" value="ECO:0007669"/>
    <property type="project" value="UniProtKB-ARBA"/>
</dbReference>
<dbReference type="EMBL" id="BA000001">
    <property type="protein sequence ID" value="BAA30922.1"/>
    <property type="molecule type" value="Genomic_DNA"/>
</dbReference>
<protein>
    <recommendedName>
        <fullName evidence="2">CAAX prenyl protease 2/Lysostaphin resistance protein A-like domain-containing protein</fullName>
    </recommendedName>
</protein>
<evidence type="ECO:0000313" key="4">
    <source>
        <dbReference type="Proteomes" id="UP000000752"/>
    </source>
</evidence>
<organism evidence="3 4">
    <name type="scientific">Pyrococcus horikoshii (strain ATCC 700860 / DSM 12428 / JCM 9974 / NBRC 100139 / OT-3)</name>
    <dbReference type="NCBI Taxonomy" id="70601"/>
    <lineage>
        <taxon>Archaea</taxon>
        <taxon>Methanobacteriati</taxon>
        <taxon>Methanobacteriota</taxon>
        <taxon>Thermococci</taxon>
        <taxon>Thermococcales</taxon>
        <taxon>Thermococcaceae</taxon>
        <taxon>Pyrococcus</taxon>
    </lineage>
</organism>
<keyword evidence="1" id="KW-1133">Transmembrane helix</keyword>
<dbReference type="PIRSF" id="PIRSF019711">
    <property type="entry name" value="Memb_prtease_arc_prd"/>
    <property type="match status" value="1"/>
</dbReference>
<dbReference type="GO" id="GO:0004175">
    <property type="term" value="F:endopeptidase activity"/>
    <property type="evidence" value="ECO:0007669"/>
    <property type="project" value="UniProtKB-ARBA"/>
</dbReference>
<dbReference type="Proteomes" id="UP000000752">
    <property type="component" value="Chromosome"/>
</dbReference>
<dbReference type="EnsemblBacteria" id="BAA30922">
    <property type="protein sequence ID" value="BAA30922"/>
    <property type="gene ID" value="BAA30922"/>
</dbReference>
<dbReference type="InterPro" id="IPR003675">
    <property type="entry name" value="Rce1/LyrA-like_dom"/>
</dbReference>
<dbReference type="Pfam" id="PF02517">
    <property type="entry name" value="Rce1-like"/>
    <property type="match status" value="1"/>
</dbReference>
<evidence type="ECO:0000256" key="1">
    <source>
        <dbReference type="SAM" id="Phobius"/>
    </source>
</evidence>
<keyword evidence="1" id="KW-0812">Transmembrane</keyword>
<feature type="transmembrane region" description="Helical" evidence="1">
    <location>
        <begin position="141"/>
        <end position="161"/>
    </location>
</feature>
<evidence type="ECO:0000259" key="2">
    <source>
        <dbReference type="Pfam" id="PF02517"/>
    </source>
</evidence>
<proteinExistence type="predicted"/>
<name>O59467_PYRHO</name>
<feature type="transmembrane region" description="Helical" evidence="1">
    <location>
        <begin position="25"/>
        <end position="43"/>
    </location>
</feature>
<feature type="transmembrane region" description="Helical" evidence="1">
    <location>
        <begin position="167"/>
        <end position="188"/>
    </location>
</feature>
<dbReference type="eggNOG" id="arCOG05750">
    <property type="taxonomic scope" value="Archaea"/>
</dbReference>
<keyword evidence="4" id="KW-1185">Reference proteome</keyword>